<evidence type="ECO:0000313" key="2">
    <source>
        <dbReference type="Proteomes" id="UP000266861"/>
    </source>
</evidence>
<dbReference type="Proteomes" id="UP000266861">
    <property type="component" value="Unassembled WGS sequence"/>
</dbReference>
<proteinExistence type="predicted"/>
<gene>
    <name evidence="1" type="ORF">Glove_66g198</name>
</gene>
<dbReference type="AlphaFoldDB" id="A0A397JHI2"/>
<organism evidence="1 2">
    <name type="scientific">Diversispora epigaea</name>
    <dbReference type="NCBI Taxonomy" id="1348612"/>
    <lineage>
        <taxon>Eukaryota</taxon>
        <taxon>Fungi</taxon>
        <taxon>Fungi incertae sedis</taxon>
        <taxon>Mucoromycota</taxon>
        <taxon>Glomeromycotina</taxon>
        <taxon>Glomeromycetes</taxon>
        <taxon>Diversisporales</taxon>
        <taxon>Diversisporaceae</taxon>
        <taxon>Diversispora</taxon>
    </lineage>
</organism>
<name>A0A397JHI2_9GLOM</name>
<evidence type="ECO:0000313" key="1">
    <source>
        <dbReference type="EMBL" id="RHZ85406.1"/>
    </source>
</evidence>
<protein>
    <submittedName>
        <fullName evidence="1">Uncharacterized protein</fullName>
    </submittedName>
</protein>
<accession>A0A397JHI2</accession>
<sequence>MATIHHQTLSSALRIVVEPLVDVTCKSNGNAGEPKGPIDEYFSNSILRYTV</sequence>
<reference evidence="1 2" key="1">
    <citation type="submission" date="2018-08" db="EMBL/GenBank/DDBJ databases">
        <title>Genome and evolution of the arbuscular mycorrhizal fungus Diversispora epigaea (formerly Glomus versiforme) and its bacterial endosymbionts.</title>
        <authorList>
            <person name="Sun X."/>
            <person name="Fei Z."/>
            <person name="Harrison M."/>
        </authorList>
    </citation>
    <scope>NUCLEOTIDE SEQUENCE [LARGE SCALE GENOMIC DNA]</scope>
    <source>
        <strain evidence="1 2">IT104</strain>
    </source>
</reference>
<dbReference type="EMBL" id="PQFF01000063">
    <property type="protein sequence ID" value="RHZ85406.1"/>
    <property type="molecule type" value="Genomic_DNA"/>
</dbReference>
<keyword evidence="2" id="KW-1185">Reference proteome</keyword>
<comment type="caution">
    <text evidence="1">The sequence shown here is derived from an EMBL/GenBank/DDBJ whole genome shotgun (WGS) entry which is preliminary data.</text>
</comment>